<dbReference type="Proteomes" id="UP000005481">
    <property type="component" value="Unassembled WGS sequence"/>
</dbReference>
<dbReference type="InterPro" id="IPR050106">
    <property type="entry name" value="HistidinolP_aminotransfase"/>
</dbReference>
<name>G9YJL5_9FIRM</name>
<dbReference type="InterPro" id="IPR015422">
    <property type="entry name" value="PyrdxlP-dep_Trfase_small"/>
</dbReference>
<gene>
    <name evidence="5" type="ORF">HMPREF0080_01868</name>
</gene>
<reference evidence="5 6" key="1">
    <citation type="submission" date="2011-08" db="EMBL/GenBank/DDBJ databases">
        <authorList>
            <person name="Weinstock G."/>
            <person name="Sodergren E."/>
            <person name="Clifton S."/>
            <person name="Fulton L."/>
            <person name="Fulton B."/>
            <person name="Courtney L."/>
            <person name="Fronick C."/>
            <person name="Harrison M."/>
            <person name="Strong C."/>
            <person name="Farmer C."/>
            <person name="Delahaunty K."/>
            <person name="Markovic C."/>
            <person name="Hall O."/>
            <person name="Minx P."/>
            <person name="Tomlinson C."/>
            <person name="Mitreva M."/>
            <person name="Hou S."/>
            <person name="Chen J."/>
            <person name="Wollam A."/>
            <person name="Pepin K.H."/>
            <person name="Johnson M."/>
            <person name="Bhonagiri V."/>
            <person name="Zhang X."/>
            <person name="Suruliraj S."/>
            <person name="Warren W."/>
            <person name="Chinwalla A."/>
            <person name="Mardis E.R."/>
            <person name="Wilson R.K."/>
        </authorList>
    </citation>
    <scope>NUCLEOTIDE SEQUENCE [LARGE SCALE GENOMIC DNA]</scope>
    <source>
        <strain evidence="5 6">F0357</strain>
    </source>
</reference>
<organism evidence="5 6">
    <name type="scientific">Anaeroglobus geminatus F0357</name>
    <dbReference type="NCBI Taxonomy" id="861450"/>
    <lineage>
        <taxon>Bacteria</taxon>
        <taxon>Bacillati</taxon>
        <taxon>Bacillota</taxon>
        <taxon>Negativicutes</taxon>
        <taxon>Veillonellales</taxon>
        <taxon>Veillonellaceae</taxon>
        <taxon>Anaeroglobus</taxon>
    </lineage>
</organism>
<keyword evidence="1" id="KW-0032">Aminotransferase</keyword>
<dbReference type="GO" id="GO:0030170">
    <property type="term" value="F:pyridoxal phosphate binding"/>
    <property type="evidence" value="ECO:0007669"/>
    <property type="project" value="InterPro"/>
</dbReference>
<dbReference type="Gene3D" id="3.40.640.10">
    <property type="entry name" value="Type I PLP-dependent aspartate aminotransferase-like (Major domain)"/>
    <property type="match status" value="1"/>
</dbReference>
<keyword evidence="3" id="KW-0663">Pyridoxal phosphate</keyword>
<dbReference type="eggNOG" id="COG0079">
    <property type="taxonomic scope" value="Bacteria"/>
</dbReference>
<sequence>MNENPGGLPQDIVSRMVKLITPEFLATYPDKKELIVSLSKIHNLPEAQFSVTDGSEMALKYIFETFGRPDSVFLSITPTFEMYGVFAGMYGLKHKKIEILDNFDIDFDSFINSIDENTSIVSMLNPNNPVGRAFLDEEFILVAEKANSVGALLIIDEAYHYFYEKSQIKLLDKYDNIIVLRTFSKLFSLAACRIGYAVADQKIIELMNRVRPTFDTNAIALAFANIVINDNNLIEYLINTELDGRMYLFNALDNAGYDYTYGGGNFVSIKTNTDPSKLSYNMLLNKKIAIKTFGYEILKDYIRVSTGGINYMKQFMEALLLLDK</sequence>
<evidence type="ECO:0000313" key="5">
    <source>
        <dbReference type="EMBL" id="EHM38414.1"/>
    </source>
</evidence>
<evidence type="ECO:0000313" key="6">
    <source>
        <dbReference type="Proteomes" id="UP000005481"/>
    </source>
</evidence>
<dbReference type="PANTHER" id="PTHR43643">
    <property type="entry name" value="HISTIDINOL-PHOSPHATE AMINOTRANSFERASE 2"/>
    <property type="match status" value="1"/>
</dbReference>
<evidence type="ECO:0000256" key="2">
    <source>
        <dbReference type="ARBA" id="ARBA00022679"/>
    </source>
</evidence>
<dbReference type="STRING" id="861450.HMPREF0080_01868"/>
<dbReference type="InterPro" id="IPR015424">
    <property type="entry name" value="PyrdxlP-dep_Trfase"/>
</dbReference>
<dbReference type="PATRIC" id="fig|861450.3.peg.1726"/>
<dbReference type="InterPro" id="IPR004839">
    <property type="entry name" value="Aminotransferase_I/II_large"/>
</dbReference>
<keyword evidence="6" id="KW-1185">Reference proteome</keyword>
<feature type="domain" description="Aminotransferase class I/classII large" evidence="4">
    <location>
        <begin position="4"/>
        <end position="318"/>
    </location>
</feature>
<dbReference type="EMBL" id="AGCJ01000081">
    <property type="protein sequence ID" value="EHM38414.1"/>
    <property type="molecule type" value="Genomic_DNA"/>
</dbReference>
<accession>G9YJL5</accession>
<dbReference type="PANTHER" id="PTHR43643:SF3">
    <property type="entry name" value="HISTIDINOL-PHOSPHATE AMINOTRANSFERASE"/>
    <property type="match status" value="1"/>
</dbReference>
<keyword evidence="2" id="KW-0808">Transferase</keyword>
<evidence type="ECO:0000256" key="3">
    <source>
        <dbReference type="ARBA" id="ARBA00022898"/>
    </source>
</evidence>
<protein>
    <submittedName>
        <fullName evidence="5">Putative histidinol-phosphate transaminase</fullName>
    </submittedName>
</protein>
<dbReference type="Pfam" id="PF00155">
    <property type="entry name" value="Aminotran_1_2"/>
    <property type="match status" value="1"/>
</dbReference>
<evidence type="ECO:0000259" key="4">
    <source>
        <dbReference type="Pfam" id="PF00155"/>
    </source>
</evidence>
<evidence type="ECO:0000256" key="1">
    <source>
        <dbReference type="ARBA" id="ARBA00022576"/>
    </source>
</evidence>
<proteinExistence type="predicted"/>
<dbReference type="InterPro" id="IPR015421">
    <property type="entry name" value="PyrdxlP-dep_Trfase_major"/>
</dbReference>
<dbReference type="Gene3D" id="3.90.1150.10">
    <property type="entry name" value="Aspartate Aminotransferase, domain 1"/>
    <property type="match status" value="1"/>
</dbReference>
<dbReference type="SUPFAM" id="SSF53383">
    <property type="entry name" value="PLP-dependent transferases"/>
    <property type="match status" value="1"/>
</dbReference>
<dbReference type="HOGENOM" id="CLU_017584_3_1_9"/>
<dbReference type="GO" id="GO:0008483">
    <property type="term" value="F:transaminase activity"/>
    <property type="evidence" value="ECO:0007669"/>
    <property type="project" value="UniProtKB-KW"/>
</dbReference>
<dbReference type="CDD" id="cd00609">
    <property type="entry name" value="AAT_like"/>
    <property type="match status" value="1"/>
</dbReference>
<dbReference type="AlphaFoldDB" id="G9YJL5"/>
<comment type="caution">
    <text evidence="5">The sequence shown here is derived from an EMBL/GenBank/DDBJ whole genome shotgun (WGS) entry which is preliminary data.</text>
</comment>